<keyword evidence="7" id="KW-0472">Membrane</keyword>
<evidence type="ECO:0000256" key="6">
    <source>
        <dbReference type="ARBA" id="ARBA00023054"/>
    </source>
</evidence>
<evidence type="ECO:0000256" key="4">
    <source>
        <dbReference type="ARBA" id="ARBA00022927"/>
    </source>
</evidence>
<comment type="subcellular location">
    <subcellularLocation>
        <location evidence="7">Preautophagosomal structure membrane</location>
        <topology evidence="7">Peripheral membrane protein</topology>
    </subcellularLocation>
    <subcellularLocation>
        <location evidence="7">Vacuole membrane</location>
        <topology evidence="7">Peripheral membrane protein</topology>
    </subcellularLocation>
    <text evidence="7">During pexophagy, accumulates in the vacuolar membrane region, where the peroxisomes contact the vacuole.</text>
</comment>
<evidence type="ECO:0000256" key="3">
    <source>
        <dbReference type="ARBA" id="ARBA00022448"/>
    </source>
</evidence>
<evidence type="ECO:0000256" key="8">
    <source>
        <dbReference type="SAM" id="Coils"/>
    </source>
</evidence>
<organism evidence="12 13">
    <name type="scientific">Parathielavia appendiculata</name>
    <dbReference type="NCBI Taxonomy" id="2587402"/>
    <lineage>
        <taxon>Eukaryota</taxon>
        <taxon>Fungi</taxon>
        <taxon>Dikarya</taxon>
        <taxon>Ascomycota</taxon>
        <taxon>Pezizomycotina</taxon>
        <taxon>Sordariomycetes</taxon>
        <taxon>Sordariomycetidae</taxon>
        <taxon>Sordariales</taxon>
        <taxon>Chaetomiaceae</taxon>
        <taxon>Parathielavia</taxon>
    </lineage>
</organism>
<keyword evidence="5 7" id="KW-0072">Autophagy</keyword>
<dbReference type="InterPro" id="IPR040040">
    <property type="entry name" value="ATG11"/>
</dbReference>
<feature type="region of interest" description="Disordered" evidence="9">
    <location>
        <begin position="1030"/>
        <end position="1058"/>
    </location>
</feature>
<feature type="region of interest" description="Disordered" evidence="9">
    <location>
        <begin position="1206"/>
        <end position="1233"/>
    </location>
</feature>
<keyword evidence="3 7" id="KW-0813">Transport</keyword>
<dbReference type="GO" id="GO:1903599">
    <property type="term" value="P:positive regulation of autophagy of mitochondrion"/>
    <property type="evidence" value="ECO:0007669"/>
    <property type="project" value="UniProtKB-UniRule"/>
</dbReference>
<evidence type="ECO:0000259" key="10">
    <source>
        <dbReference type="Pfam" id="PF04108"/>
    </source>
</evidence>
<dbReference type="InterPro" id="IPR045326">
    <property type="entry name" value="ATG17-like_dom"/>
</dbReference>
<dbReference type="GO" id="GO:0000422">
    <property type="term" value="P:autophagy of mitochondrion"/>
    <property type="evidence" value="ECO:0007669"/>
    <property type="project" value="TreeGrafter"/>
</dbReference>
<dbReference type="PANTHER" id="PTHR13222">
    <property type="entry name" value="RB1-INDUCIBLE COILED-COIL"/>
    <property type="match status" value="1"/>
</dbReference>
<dbReference type="Proteomes" id="UP001302602">
    <property type="component" value="Unassembled WGS sequence"/>
</dbReference>
<dbReference type="GO" id="GO:0034045">
    <property type="term" value="C:phagophore assembly site membrane"/>
    <property type="evidence" value="ECO:0007669"/>
    <property type="project" value="UniProtKB-SubCell"/>
</dbReference>
<sequence length="1452" mass="162674">MAAQVLIAHTGQRLEIDASQLSSLDDFKASVARQISVPTQCIITLTPQGKPLKAQTLQTEKEICVYDSRLAQAPSATAPPRSEIPIPNRYVVSTPPNMIQDTKSVASWQELFKTRWEWALRVVKDCRQMAAAAEDRYDEMDVMLRCLDAAVTNLEFVIKGLEPKYADLRKWLPEAQADYSALTGRWEQYLSLARSISVSPAMVRFMTGRDVGDTKGRVQRQATLEDLVDLETARKAGRLAPTSLRKFNSRVADLEKAATRLFQDAEDLFREYERTIERSAMSHSGEPQQLVHDIEALAKKIDTDYQTALEYNSSSRDAVLQASKVAANHTERLLPSLCNRVLEMDDMLRYATKARNSLAAESLEFMCSITDVTALSHSVRSQISAVNQGDEFATFDYLRLIQQVPYMYASFVAEAIKRREWFDKMKQDSSTLANEMALFQDEEVKRRRRWYKSIGDTYGPDSAGSDSNVPGLEVNLLGEEERWPTMTRKDLEDFQVLLQVNKADPQIVEDVSKLVSELSNPTRQQSKRMKAFKNGSVHEAALGRSGLLIRGDDELLRSLQDDKVKLESKLKTAESRVRRLEDLLHRQTEASRPSLGNLFQAPSHQFSGRADSSISVRSPQAPEDRKRSEEGIDALALRVQQLEAELAAEKERAAALEKGLDGQVTLHNDMKSQRDEANSTKKDLLENLEALKREFMEERKSLESEIKRLQARLEDTEDEMEHFGESRENEKASYHEAIQALRTEVERLTKEKRDETLKFEGMINFLREETRLQREAMEAQEHQLQTAHDESKDLGKKLEALSETADMQLKALHELWTQLSSDEAVPSDLCDLVDCISVKMNDAMARLQGLESDISLLRLELDSAHNAAGSSKAEKVALEERLTEQEAESIRLREAVAEEKAKVLALEGELADGREQLSQLRAKIADGETGSESMRKRLEEEEEKVTLVTEELASRQSRVGSLEEEVRLFKDKLQRSQSKLSDLTALFDTRSAHAKDLTQRLYSHNERLTHLLERLGFSITRQGGSMIIQKIPRSERLSQNANDSDPSSSLRRSSTLNSRSTAVTSTDLDLLNWVNCSEVEAESAKYNDYISSLGYYDMDAFCDVVYRRVKDVEHMARKLQRDARAYRDKARMLQKEAHEKIAYKNFKEGDLALFLPTRNQTTGAWAAFNVGFPHYFLREQEAHRLRSREWIVARISRIQERVVDLSKSLHHPPGTAKRGAGPDSESLNDDDNDNPFDLSDGLRWYLIDATEDKPGAPSTPGLAKSTVAANNVEAMAERHTHGVTGSTGAGTGNRSGIASGIEGVSKTLSKSLESRRSSTGSKKALPFAIGVSRGRDSAVASETNSLRAAPADTPATTSPTCQHGATRGISQREPLQASAYADEPTRTSGGRGKSKDVGPVLPPQQSNSSEAYAHTLLREQDDAETSSPAQKSVIWGSLWSLDVNYGVGRQQH</sequence>
<feature type="region of interest" description="Disordered" evidence="9">
    <location>
        <begin position="1279"/>
        <end position="1298"/>
    </location>
</feature>
<dbReference type="GO" id="GO:0060090">
    <property type="term" value="F:molecular adaptor activity"/>
    <property type="evidence" value="ECO:0007669"/>
    <property type="project" value="TreeGrafter"/>
</dbReference>
<feature type="region of interest" description="Disordered" evidence="9">
    <location>
        <begin position="1333"/>
        <end position="1430"/>
    </location>
</feature>
<evidence type="ECO:0000256" key="7">
    <source>
        <dbReference type="RuleBase" id="RU367075"/>
    </source>
</evidence>
<gene>
    <name evidence="12" type="ORF">N657DRAFT_676097</name>
</gene>
<dbReference type="GO" id="GO:0019901">
    <property type="term" value="F:protein kinase binding"/>
    <property type="evidence" value="ECO:0007669"/>
    <property type="project" value="TreeGrafter"/>
</dbReference>
<evidence type="ECO:0000256" key="2">
    <source>
        <dbReference type="ARBA" id="ARBA00013804"/>
    </source>
</evidence>
<dbReference type="Gene3D" id="1.10.287.1490">
    <property type="match status" value="1"/>
</dbReference>
<evidence type="ECO:0000256" key="1">
    <source>
        <dbReference type="ARBA" id="ARBA00009729"/>
    </source>
</evidence>
<evidence type="ECO:0000256" key="5">
    <source>
        <dbReference type="ARBA" id="ARBA00023006"/>
    </source>
</evidence>
<evidence type="ECO:0000313" key="13">
    <source>
        <dbReference type="Proteomes" id="UP001302602"/>
    </source>
</evidence>
<comment type="subunit">
    <text evidence="7">Homodimer.</text>
</comment>
<feature type="coiled-coil region" evidence="8">
    <location>
        <begin position="1109"/>
        <end position="1136"/>
    </location>
</feature>
<feature type="coiled-coil region" evidence="8">
    <location>
        <begin position="556"/>
        <end position="590"/>
    </location>
</feature>
<comment type="similarity">
    <text evidence="1 7">Belongs to the ATG11 family.</text>
</comment>
<dbReference type="PANTHER" id="PTHR13222:SF1">
    <property type="entry name" value="RB1-INDUCIBLE COILED-COIL PROTEIN 1"/>
    <property type="match status" value="1"/>
</dbReference>
<dbReference type="SUPFAM" id="SSF57997">
    <property type="entry name" value="Tropomyosin"/>
    <property type="match status" value="1"/>
</dbReference>
<keyword evidence="7" id="KW-0926">Vacuole</keyword>
<comment type="function">
    <text evidence="7">Involved in cytoplasm to vacuole transport (Cvt), pexophagy, mitophagy and nucleophagy. Recruits mitochondria for their selective degradation via autophagy (mitophagy) during starvation. Works as scaffold proteins that recruit ATG proteins to the pre-autophagosome (PAS), the site of vesicle/autophagosome formation. Required for the Cvt vesicles completion.</text>
</comment>
<keyword evidence="4 7" id="KW-0653">Protein transport</keyword>
<proteinExistence type="inferred from homology"/>
<dbReference type="GO" id="GO:0034727">
    <property type="term" value="P:piecemeal microautophagy of the nucleus"/>
    <property type="evidence" value="ECO:0007669"/>
    <property type="project" value="TreeGrafter"/>
</dbReference>
<accession>A0AAN6U8D7</accession>
<dbReference type="GeneID" id="87832638"/>
<reference evidence="12" key="2">
    <citation type="submission" date="2023-05" db="EMBL/GenBank/DDBJ databases">
        <authorList>
            <consortium name="Lawrence Berkeley National Laboratory"/>
            <person name="Steindorff A."/>
            <person name="Hensen N."/>
            <person name="Bonometti L."/>
            <person name="Westerberg I."/>
            <person name="Brannstrom I.O."/>
            <person name="Guillou S."/>
            <person name="Cros-Aarteil S."/>
            <person name="Calhoun S."/>
            <person name="Haridas S."/>
            <person name="Kuo A."/>
            <person name="Mondo S."/>
            <person name="Pangilinan J."/>
            <person name="Riley R."/>
            <person name="Labutti K."/>
            <person name="Andreopoulos B."/>
            <person name="Lipzen A."/>
            <person name="Chen C."/>
            <person name="Yanf M."/>
            <person name="Daum C."/>
            <person name="Ng V."/>
            <person name="Clum A."/>
            <person name="Ohm R."/>
            <person name="Martin F."/>
            <person name="Silar P."/>
            <person name="Natvig D."/>
            <person name="Lalanne C."/>
            <person name="Gautier V."/>
            <person name="Ament-Velasquez S.L."/>
            <person name="Kruys A."/>
            <person name="Hutchinson M.I."/>
            <person name="Powell A.J."/>
            <person name="Barry K."/>
            <person name="Miller A.N."/>
            <person name="Grigoriev I.V."/>
            <person name="Debuchy R."/>
            <person name="Gladieux P."/>
            <person name="Thoren M.H."/>
            <person name="Johannesson H."/>
        </authorList>
    </citation>
    <scope>NUCLEOTIDE SEQUENCE</scope>
    <source>
        <strain evidence="12">CBS 731.68</strain>
    </source>
</reference>
<dbReference type="RefSeq" id="XP_062652063.1">
    <property type="nucleotide sequence ID" value="XM_062795870.1"/>
</dbReference>
<feature type="region of interest" description="Disordered" evidence="9">
    <location>
        <begin position="591"/>
        <end position="629"/>
    </location>
</feature>
<dbReference type="InterPro" id="IPR019460">
    <property type="entry name" value="Atg11_C"/>
</dbReference>
<dbReference type="Pfam" id="PF04108">
    <property type="entry name" value="ATG17_like"/>
    <property type="match status" value="1"/>
</dbReference>
<feature type="domain" description="Autophagy protein ATG17-like" evidence="10">
    <location>
        <begin position="116"/>
        <end position="457"/>
    </location>
</feature>
<reference evidence="12" key="1">
    <citation type="journal article" date="2023" name="Mol. Phylogenet. Evol.">
        <title>Genome-scale phylogeny and comparative genomics of the fungal order Sordariales.</title>
        <authorList>
            <person name="Hensen N."/>
            <person name="Bonometti L."/>
            <person name="Westerberg I."/>
            <person name="Brannstrom I.O."/>
            <person name="Guillou S."/>
            <person name="Cros-Aarteil S."/>
            <person name="Calhoun S."/>
            <person name="Haridas S."/>
            <person name="Kuo A."/>
            <person name="Mondo S."/>
            <person name="Pangilinan J."/>
            <person name="Riley R."/>
            <person name="LaButti K."/>
            <person name="Andreopoulos B."/>
            <person name="Lipzen A."/>
            <person name="Chen C."/>
            <person name="Yan M."/>
            <person name="Daum C."/>
            <person name="Ng V."/>
            <person name="Clum A."/>
            <person name="Steindorff A."/>
            <person name="Ohm R.A."/>
            <person name="Martin F."/>
            <person name="Silar P."/>
            <person name="Natvig D.O."/>
            <person name="Lalanne C."/>
            <person name="Gautier V."/>
            <person name="Ament-Velasquez S.L."/>
            <person name="Kruys A."/>
            <person name="Hutchinson M.I."/>
            <person name="Powell A.J."/>
            <person name="Barry K."/>
            <person name="Miller A.N."/>
            <person name="Grigoriev I.V."/>
            <person name="Debuchy R."/>
            <person name="Gladieux P."/>
            <person name="Hiltunen Thoren M."/>
            <person name="Johannesson H."/>
        </authorList>
    </citation>
    <scope>NUCLEOTIDE SEQUENCE</scope>
    <source>
        <strain evidence="12">CBS 731.68</strain>
    </source>
</reference>
<keyword evidence="6 8" id="KW-0175">Coiled coil</keyword>
<feature type="compositionally biased region" description="Low complexity" evidence="9">
    <location>
        <begin position="1042"/>
        <end position="1058"/>
    </location>
</feature>
<evidence type="ECO:0000313" key="12">
    <source>
        <dbReference type="EMBL" id="KAK4128292.1"/>
    </source>
</evidence>
<dbReference type="Pfam" id="PF10377">
    <property type="entry name" value="ATG11"/>
    <property type="match status" value="1"/>
</dbReference>
<dbReference type="GO" id="GO:1990316">
    <property type="term" value="C:Atg1/ULK1 kinase complex"/>
    <property type="evidence" value="ECO:0007669"/>
    <property type="project" value="TreeGrafter"/>
</dbReference>
<name>A0AAN6U8D7_9PEZI</name>
<feature type="domain" description="Autophagy-related protein 11 C-terminal" evidence="11">
    <location>
        <begin position="1103"/>
        <end position="1251"/>
    </location>
</feature>
<dbReference type="GO" id="GO:0015031">
    <property type="term" value="P:protein transport"/>
    <property type="evidence" value="ECO:0007669"/>
    <property type="project" value="UniProtKB-KW"/>
</dbReference>
<comment type="caution">
    <text evidence="12">The sequence shown here is derived from an EMBL/GenBank/DDBJ whole genome shotgun (WGS) entry which is preliminary data.</text>
</comment>
<dbReference type="GO" id="GO:0005774">
    <property type="term" value="C:vacuolar membrane"/>
    <property type="evidence" value="ECO:0007669"/>
    <property type="project" value="UniProtKB-SubCell"/>
</dbReference>
<dbReference type="GO" id="GO:0061709">
    <property type="term" value="P:reticulophagy"/>
    <property type="evidence" value="ECO:0007669"/>
    <property type="project" value="TreeGrafter"/>
</dbReference>
<dbReference type="GO" id="GO:0000045">
    <property type="term" value="P:autophagosome assembly"/>
    <property type="evidence" value="ECO:0007669"/>
    <property type="project" value="UniProtKB-UniRule"/>
</dbReference>
<evidence type="ECO:0000259" key="11">
    <source>
        <dbReference type="Pfam" id="PF10377"/>
    </source>
</evidence>
<evidence type="ECO:0000256" key="9">
    <source>
        <dbReference type="SAM" id="MobiDB-lite"/>
    </source>
</evidence>
<feature type="coiled-coil region" evidence="8">
    <location>
        <begin position="840"/>
        <end position="979"/>
    </location>
</feature>
<dbReference type="EMBL" id="MU853223">
    <property type="protein sequence ID" value="KAK4128292.1"/>
    <property type="molecule type" value="Genomic_DNA"/>
</dbReference>
<protein>
    <recommendedName>
        <fullName evidence="2 7">Autophagy-related protein 11</fullName>
    </recommendedName>
</protein>
<keyword evidence="13" id="KW-1185">Reference proteome</keyword>
<dbReference type="GO" id="GO:0034517">
    <property type="term" value="P:ribophagy"/>
    <property type="evidence" value="ECO:0007669"/>
    <property type="project" value="TreeGrafter"/>
</dbReference>
<feature type="compositionally biased region" description="Low complexity" evidence="9">
    <location>
        <begin position="1348"/>
        <end position="1360"/>
    </location>
</feature>
<feature type="compositionally biased region" description="Polar residues" evidence="9">
    <location>
        <begin position="600"/>
        <end position="618"/>
    </location>
</feature>